<organism evidence="5 6">
    <name type="scientific">Paenibacillus profundus</name>
    <dbReference type="NCBI Taxonomy" id="1173085"/>
    <lineage>
        <taxon>Bacteria</taxon>
        <taxon>Bacillati</taxon>
        <taxon>Bacillota</taxon>
        <taxon>Bacilli</taxon>
        <taxon>Bacillales</taxon>
        <taxon>Paenibacillaceae</taxon>
        <taxon>Paenibacillus</taxon>
    </lineage>
</organism>
<evidence type="ECO:0000256" key="1">
    <source>
        <dbReference type="ARBA" id="ARBA00023224"/>
    </source>
</evidence>
<dbReference type="InterPro" id="IPR044398">
    <property type="entry name" value="Globin-sensor_dom"/>
</dbReference>
<dbReference type="Gene3D" id="1.10.490.10">
    <property type="entry name" value="Globins"/>
    <property type="match status" value="1"/>
</dbReference>
<keyword evidence="3" id="KW-0175">Coiled coil</keyword>
<dbReference type="Pfam" id="PF00015">
    <property type="entry name" value="MCPsignal"/>
    <property type="match status" value="1"/>
</dbReference>
<dbReference type="SMART" id="SM00283">
    <property type="entry name" value="MA"/>
    <property type="match status" value="1"/>
</dbReference>
<dbReference type="InterPro" id="IPR039379">
    <property type="entry name" value="Protoglobin_sensor_dom"/>
</dbReference>
<dbReference type="Gene3D" id="1.10.287.950">
    <property type="entry name" value="Methyl-accepting chemotaxis protein"/>
    <property type="match status" value="1"/>
</dbReference>
<evidence type="ECO:0000256" key="2">
    <source>
        <dbReference type="PROSITE-ProRule" id="PRU00284"/>
    </source>
</evidence>
<protein>
    <submittedName>
        <fullName evidence="5">Globin-coupled sensor protein</fullName>
    </submittedName>
</protein>
<dbReference type="Pfam" id="PF11563">
    <property type="entry name" value="Protoglobin"/>
    <property type="match status" value="1"/>
</dbReference>
<dbReference type="RefSeq" id="WP_233698717.1">
    <property type="nucleotide sequence ID" value="NZ_JAJNBZ010000031.1"/>
</dbReference>
<feature type="domain" description="Methyl-accepting transducer" evidence="4">
    <location>
        <begin position="221"/>
        <end position="453"/>
    </location>
</feature>
<dbReference type="InterPro" id="IPR012292">
    <property type="entry name" value="Globin/Proto"/>
</dbReference>
<proteinExistence type="predicted"/>
<evidence type="ECO:0000313" key="6">
    <source>
        <dbReference type="Proteomes" id="UP001199916"/>
    </source>
</evidence>
<reference evidence="5 6" key="1">
    <citation type="submission" date="2021-11" db="EMBL/GenBank/DDBJ databases">
        <title>Draft genome sequence of Paenibacillus profundus YoMME, a new Gram-positive bacteria with exoelectrogenic properties.</title>
        <authorList>
            <person name="Hubenova Y."/>
            <person name="Hubenova E."/>
            <person name="Manasiev Y."/>
            <person name="Peykov S."/>
            <person name="Mitov M."/>
        </authorList>
    </citation>
    <scope>NUCLEOTIDE SEQUENCE [LARGE SCALE GENOMIC DNA]</scope>
    <source>
        <strain evidence="5 6">YoMME</strain>
    </source>
</reference>
<evidence type="ECO:0000256" key="3">
    <source>
        <dbReference type="SAM" id="Coils"/>
    </source>
</evidence>
<keyword evidence="1 2" id="KW-0807">Transducer</keyword>
<evidence type="ECO:0000313" key="5">
    <source>
        <dbReference type="EMBL" id="MCE5172607.1"/>
    </source>
</evidence>
<dbReference type="SUPFAM" id="SSF46458">
    <property type="entry name" value="Globin-like"/>
    <property type="match status" value="1"/>
</dbReference>
<accession>A0ABS8YM20</accession>
<sequence>MRVKQWLKRWRDTAGKTQSDGGALAQPSHVKHWDIDTEFIMEQGIRLPESHPIHKQIGMIGITDSDLSLLRAIKPHLLPHIASITDIFYATILDVTSLSEMIQSHSTIERLKKTLEQHISEIFDGVIDEAFLKKRFKIAEVHHRIGLDSKWYMGAFQNVQNGLIDIIHQHIGDSQLQIRMVMAIMKIMNLEQQIVLESYEERHRIEREQQYQEVKDELKRNIAELSSRLAELTASTNETIQSLIARGMNLNEKVVQTSDSARHTQARAEDGERLIMQFTGSMQQIVAHTHQMKSSIDELKNTSLRIRSIVGAVKEIADQTNLLSLNASIEAARAGEHGAGFAIVAKEVNKLAAHTKDTVTDIEELIGNSTLVTNAVVHIITQVKGNVSTVREQADATGDTFRHIVEQVEQSTTDMEHMQEEMKTLLQITTGIGQSTDEVAASAERLNEATLHL</sequence>
<name>A0ABS8YM20_9BACL</name>
<feature type="coiled-coil region" evidence="3">
    <location>
        <begin position="208"/>
        <end position="235"/>
    </location>
</feature>
<dbReference type="PANTHER" id="PTHR32089">
    <property type="entry name" value="METHYL-ACCEPTING CHEMOTAXIS PROTEIN MCPB"/>
    <property type="match status" value="1"/>
</dbReference>
<keyword evidence="6" id="KW-1185">Reference proteome</keyword>
<evidence type="ECO:0000259" key="4">
    <source>
        <dbReference type="PROSITE" id="PS50111"/>
    </source>
</evidence>
<dbReference type="InterPro" id="IPR004089">
    <property type="entry name" value="MCPsignal_dom"/>
</dbReference>
<dbReference type="SUPFAM" id="SSF58104">
    <property type="entry name" value="Methyl-accepting chemotaxis protein (MCP) signaling domain"/>
    <property type="match status" value="1"/>
</dbReference>
<dbReference type="PANTHER" id="PTHR32089:SF112">
    <property type="entry name" value="LYSOZYME-LIKE PROTEIN-RELATED"/>
    <property type="match status" value="1"/>
</dbReference>
<dbReference type="Proteomes" id="UP001199916">
    <property type="component" value="Unassembled WGS sequence"/>
</dbReference>
<dbReference type="CDD" id="cd01068">
    <property type="entry name" value="globin_sensor"/>
    <property type="match status" value="1"/>
</dbReference>
<dbReference type="PROSITE" id="PS50111">
    <property type="entry name" value="CHEMOTAXIS_TRANSDUC_2"/>
    <property type="match status" value="1"/>
</dbReference>
<comment type="caution">
    <text evidence="5">The sequence shown here is derived from an EMBL/GenBank/DDBJ whole genome shotgun (WGS) entry which is preliminary data.</text>
</comment>
<dbReference type="InterPro" id="IPR009050">
    <property type="entry name" value="Globin-like_sf"/>
</dbReference>
<gene>
    <name evidence="5" type="ORF">LQV63_25385</name>
</gene>
<dbReference type="EMBL" id="JAJNBZ010000031">
    <property type="protein sequence ID" value="MCE5172607.1"/>
    <property type="molecule type" value="Genomic_DNA"/>
</dbReference>